<dbReference type="CDD" id="cd03048">
    <property type="entry name" value="GST_N_Ure2p_like"/>
    <property type="match status" value="1"/>
</dbReference>
<dbReference type="SUPFAM" id="SSF52833">
    <property type="entry name" value="Thioredoxin-like"/>
    <property type="match status" value="1"/>
</dbReference>
<dbReference type="InterPro" id="IPR004046">
    <property type="entry name" value="GST_C"/>
</dbReference>
<dbReference type="PANTHER" id="PTHR44051">
    <property type="entry name" value="GLUTATHIONE S-TRANSFERASE-RELATED"/>
    <property type="match status" value="1"/>
</dbReference>
<dbReference type="InterPro" id="IPR036282">
    <property type="entry name" value="Glutathione-S-Trfase_C_sf"/>
</dbReference>
<dbReference type="STRING" id="1314781.A0A165ZQX5"/>
<evidence type="ECO:0000259" key="3">
    <source>
        <dbReference type="PROSITE" id="PS50404"/>
    </source>
</evidence>
<feature type="domain" description="GST C-terminal" evidence="4">
    <location>
        <begin position="105"/>
        <end position="230"/>
    </location>
</feature>
<comment type="similarity">
    <text evidence="1 2">Belongs to the GST superfamily.</text>
</comment>
<dbReference type="InterPro" id="IPR040079">
    <property type="entry name" value="Glutathione_S-Trfase"/>
</dbReference>
<gene>
    <name evidence="5" type="ORF">EXIGLDRAFT_682189</name>
</gene>
<organism evidence="5 6">
    <name type="scientific">Exidia glandulosa HHB12029</name>
    <dbReference type="NCBI Taxonomy" id="1314781"/>
    <lineage>
        <taxon>Eukaryota</taxon>
        <taxon>Fungi</taxon>
        <taxon>Dikarya</taxon>
        <taxon>Basidiomycota</taxon>
        <taxon>Agaricomycotina</taxon>
        <taxon>Agaricomycetes</taxon>
        <taxon>Auriculariales</taxon>
        <taxon>Exidiaceae</taxon>
        <taxon>Exidia</taxon>
    </lineage>
</organism>
<evidence type="ECO:0000313" key="6">
    <source>
        <dbReference type="Proteomes" id="UP000077266"/>
    </source>
</evidence>
<reference evidence="5 6" key="1">
    <citation type="journal article" date="2016" name="Mol. Biol. Evol.">
        <title>Comparative Genomics of Early-Diverging Mushroom-Forming Fungi Provides Insights into the Origins of Lignocellulose Decay Capabilities.</title>
        <authorList>
            <person name="Nagy L.G."/>
            <person name="Riley R."/>
            <person name="Tritt A."/>
            <person name="Adam C."/>
            <person name="Daum C."/>
            <person name="Floudas D."/>
            <person name="Sun H."/>
            <person name="Yadav J.S."/>
            <person name="Pangilinan J."/>
            <person name="Larsson K.H."/>
            <person name="Matsuura K."/>
            <person name="Barry K."/>
            <person name="Labutti K."/>
            <person name="Kuo R."/>
            <person name="Ohm R.A."/>
            <person name="Bhattacharya S.S."/>
            <person name="Shirouzu T."/>
            <person name="Yoshinaga Y."/>
            <person name="Martin F.M."/>
            <person name="Grigoriev I.V."/>
            <person name="Hibbett D.S."/>
        </authorList>
    </citation>
    <scope>NUCLEOTIDE SEQUENCE [LARGE SCALE GENOMIC DNA]</scope>
    <source>
        <strain evidence="5 6">HHB12029</strain>
    </source>
</reference>
<dbReference type="PROSITE" id="PS50404">
    <property type="entry name" value="GST_NTER"/>
    <property type="match status" value="1"/>
</dbReference>
<dbReference type="SUPFAM" id="SSF47616">
    <property type="entry name" value="GST C-terminal domain-like"/>
    <property type="match status" value="1"/>
</dbReference>
<dbReference type="InParanoid" id="A0A165ZQX5"/>
<dbReference type="SFLD" id="SFLDG01151">
    <property type="entry name" value="Main.2:_Nu-like"/>
    <property type="match status" value="1"/>
</dbReference>
<dbReference type="Gene3D" id="1.20.1050.10">
    <property type="match status" value="1"/>
</dbReference>
<evidence type="ECO:0000256" key="1">
    <source>
        <dbReference type="ARBA" id="ARBA00007409"/>
    </source>
</evidence>
<dbReference type="SFLD" id="SFLDG00358">
    <property type="entry name" value="Main_(cytGST)"/>
    <property type="match status" value="1"/>
</dbReference>
<dbReference type="AlphaFoldDB" id="A0A165ZQX5"/>
<dbReference type="SFLD" id="SFLDS00019">
    <property type="entry name" value="Glutathione_Transferase_(cytos"/>
    <property type="match status" value="1"/>
</dbReference>
<dbReference type="GO" id="GO:0016740">
    <property type="term" value="F:transferase activity"/>
    <property type="evidence" value="ECO:0007669"/>
    <property type="project" value="UniProtKB-KW"/>
</dbReference>
<dbReference type="OrthoDB" id="422574at2759"/>
<dbReference type="EMBL" id="KV426201">
    <property type="protein sequence ID" value="KZV85059.1"/>
    <property type="molecule type" value="Genomic_DNA"/>
</dbReference>
<dbReference type="Gene3D" id="3.40.30.10">
    <property type="entry name" value="Glutaredoxin"/>
    <property type="match status" value="1"/>
</dbReference>
<dbReference type="PROSITE" id="PS50405">
    <property type="entry name" value="GST_CTER"/>
    <property type="match status" value="1"/>
</dbReference>
<sequence>MSSASTKPILLYTWSTPNGYKPSILLEELKAVYPGFDYDWKSIDVWTTNEQKEPWFLAINPNGRIPALVDRSRGGFRVFESAAILYYLERHYDKDHKFAVDADKDPDAWSEIEQWVAFVHGGINVIQAQANYFRHSATEKIEYAINRYLNETKRLYSVLNTRLEGREYLAGSGKGKYTIADINAFPLVNVAPYSGINSYDEWPNLKVWLERIRVRPAVQAGLSVPQALSF</sequence>
<keyword evidence="6" id="KW-1185">Reference proteome</keyword>
<proteinExistence type="inferred from homology"/>
<accession>A0A165ZQX5</accession>
<keyword evidence="5" id="KW-0808">Transferase</keyword>
<evidence type="ECO:0000313" key="5">
    <source>
        <dbReference type="EMBL" id="KZV85059.1"/>
    </source>
</evidence>
<dbReference type="PANTHER" id="PTHR44051:SF8">
    <property type="entry name" value="GLUTATHIONE S-TRANSFERASE GSTA"/>
    <property type="match status" value="1"/>
</dbReference>
<evidence type="ECO:0000256" key="2">
    <source>
        <dbReference type="RuleBase" id="RU003494"/>
    </source>
</evidence>
<dbReference type="Pfam" id="PF02798">
    <property type="entry name" value="GST_N"/>
    <property type="match status" value="1"/>
</dbReference>
<evidence type="ECO:0000259" key="4">
    <source>
        <dbReference type="PROSITE" id="PS50405"/>
    </source>
</evidence>
<dbReference type="InterPro" id="IPR010987">
    <property type="entry name" value="Glutathione-S-Trfase_C-like"/>
</dbReference>
<dbReference type="Pfam" id="PF00043">
    <property type="entry name" value="GST_C"/>
    <property type="match status" value="1"/>
</dbReference>
<dbReference type="InterPro" id="IPR036249">
    <property type="entry name" value="Thioredoxin-like_sf"/>
</dbReference>
<feature type="domain" description="GST N-terminal" evidence="3">
    <location>
        <begin position="6"/>
        <end position="96"/>
    </location>
</feature>
<name>A0A165ZQX5_EXIGL</name>
<dbReference type="Proteomes" id="UP000077266">
    <property type="component" value="Unassembled WGS sequence"/>
</dbReference>
<dbReference type="InterPro" id="IPR004045">
    <property type="entry name" value="Glutathione_S-Trfase_N"/>
</dbReference>
<protein>
    <submittedName>
        <fullName evidence="5">Glutathione S-transferase</fullName>
    </submittedName>
</protein>